<dbReference type="Proteomes" id="UP000435138">
    <property type="component" value="Unassembled WGS sequence"/>
</dbReference>
<keyword evidence="2" id="KW-0653">Protein transport</keyword>
<dbReference type="PANTHER" id="PTHR34982:SF1">
    <property type="entry name" value="FLAGELLAR ASSEMBLY PROTEIN FLIH"/>
    <property type="match status" value="1"/>
</dbReference>
<protein>
    <submittedName>
        <fullName evidence="3">HrpE/YscL family type III secretion apparatus protein</fullName>
    </submittedName>
</protein>
<proteinExistence type="predicted"/>
<dbReference type="RefSeq" id="WP_153358869.1">
    <property type="nucleotide sequence ID" value="NZ_JAYKOO010000008.1"/>
</dbReference>
<dbReference type="GO" id="GO:0005829">
    <property type="term" value="C:cytosol"/>
    <property type="evidence" value="ECO:0007669"/>
    <property type="project" value="TreeGrafter"/>
</dbReference>
<reference evidence="3 4" key="1">
    <citation type="submission" date="2019-11" db="EMBL/GenBank/DDBJ databases">
        <title>Genome analysis of Rhizobacterium cereale a novel genus and species isolated from maize roots in North Spain.</title>
        <authorList>
            <person name="Menendez E."/>
            <person name="Flores-Felix J.D."/>
            <person name="Ramirez-Bahena M.-H."/>
            <person name="Igual J.M."/>
            <person name="Garcia-Fraile P."/>
            <person name="Peix A."/>
            <person name="Velazquez E."/>
        </authorList>
    </citation>
    <scope>NUCLEOTIDE SEQUENCE [LARGE SCALE GENOMIC DNA]</scope>
    <source>
        <strain evidence="3 4">RZME27</strain>
    </source>
</reference>
<name>A0A6A8AJD1_9HYPH</name>
<comment type="caution">
    <text evidence="3">The sequence shown here is derived from an EMBL/GenBank/DDBJ whole genome shotgun (WGS) entry which is preliminary data.</text>
</comment>
<keyword evidence="4" id="KW-1185">Reference proteome</keyword>
<dbReference type="AlphaFoldDB" id="A0A6A8AJD1"/>
<evidence type="ECO:0000313" key="3">
    <source>
        <dbReference type="EMBL" id="MQY49286.1"/>
    </source>
</evidence>
<dbReference type="PANTHER" id="PTHR34982">
    <property type="entry name" value="YOP PROTEINS TRANSLOCATION PROTEIN L"/>
    <property type="match status" value="1"/>
</dbReference>
<dbReference type="Pfam" id="PF06635">
    <property type="entry name" value="T3SS_SCTL"/>
    <property type="match status" value="1"/>
</dbReference>
<sequence>MTEMPNRPLARIIRAEEAECWIDGYAFLEQAKAEAAAIRGGAQDEVAKAREAGHEEGRKAGEAHSAALLMRTQADVERYLGSVEPMVAMLAMQIVERVIGTFDDAELVARAAREALNGLREDKAVVVNVAPEILGEVQRRLEAMNSGALTVRVAADRHLSGRQSTVTTASTSIDVGIDTQLEAIRAAMQDQYQERSGS</sequence>
<keyword evidence="1" id="KW-0813">Transport</keyword>
<evidence type="ECO:0000256" key="2">
    <source>
        <dbReference type="ARBA" id="ARBA00022927"/>
    </source>
</evidence>
<evidence type="ECO:0000313" key="4">
    <source>
        <dbReference type="Proteomes" id="UP000435138"/>
    </source>
</evidence>
<dbReference type="InterPro" id="IPR051472">
    <property type="entry name" value="T3SS_Stator/FliH"/>
</dbReference>
<evidence type="ECO:0000256" key="1">
    <source>
        <dbReference type="ARBA" id="ARBA00022448"/>
    </source>
</evidence>
<dbReference type="InterPro" id="IPR010586">
    <property type="entry name" value="T3SS_stator_protein"/>
</dbReference>
<organism evidence="3 4">
    <name type="scientific">Endobacterium cereale</name>
    <dbReference type="NCBI Taxonomy" id="2663029"/>
    <lineage>
        <taxon>Bacteria</taxon>
        <taxon>Pseudomonadati</taxon>
        <taxon>Pseudomonadota</taxon>
        <taxon>Alphaproteobacteria</taxon>
        <taxon>Hyphomicrobiales</taxon>
        <taxon>Rhizobiaceae</taxon>
        <taxon>Endobacterium</taxon>
    </lineage>
</organism>
<gene>
    <name evidence="3" type="ORF">GAO09_24935</name>
</gene>
<dbReference type="GO" id="GO:0015031">
    <property type="term" value="P:protein transport"/>
    <property type="evidence" value="ECO:0007669"/>
    <property type="project" value="UniProtKB-KW"/>
</dbReference>
<accession>A0A6A8AJD1</accession>
<dbReference type="EMBL" id="WIXI01000050">
    <property type="protein sequence ID" value="MQY49286.1"/>
    <property type="molecule type" value="Genomic_DNA"/>
</dbReference>